<accession>A0ABQ6N4T8</accession>
<dbReference type="InterPro" id="IPR055170">
    <property type="entry name" value="GFO_IDH_MocA-like_dom"/>
</dbReference>
<evidence type="ECO:0000256" key="2">
    <source>
        <dbReference type="ARBA" id="ARBA00023002"/>
    </source>
</evidence>
<dbReference type="Proteomes" id="UP001165060">
    <property type="component" value="Unassembled WGS sequence"/>
</dbReference>
<evidence type="ECO:0000313" key="5">
    <source>
        <dbReference type="EMBL" id="GMI40083.1"/>
    </source>
</evidence>
<dbReference type="InterPro" id="IPR036291">
    <property type="entry name" value="NAD(P)-bd_dom_sf"/>
</dbReference>
<dbReference type="PANTHER" id="PTHR42840">
    <property type="entry name" value="NAD(P)-BINDING ROSSMANN-FOLD SUPERFAMILY PROTEIN-RELATED"/>
    <property type="match status" value="1"/>
</dbReference>
<dbReference type="Gene3D" id="3.30.360.10">
    <property type="entry name" value="Dihydrodipicolinate Reductase, domain 2"/>
    <property type="match status" value="1"/>
</dbReference>
<proteinExistence type="inferred from homology"/>
<dbReference type="SUPFAM" id="SSF55347">
    <property type="entry name" value="Glyceraldehyde-3-phosphate dehydrogenase-like, C-terminal domain"/>
    <property type="match status" value="1"/>
</dbReference>
<keyword evidence="6" id="KW-1185">Reference proteome</keyword>
<feature type="domain" description="Gfo/Idh/MocA-like oxidoreductase N-terminal" evidence="3">
    <location>
        <begin position="5"/>
        <end position="129"/>
    </location>
</feature>
<evidence type="ECO:0000259" key="3">
    <source>
        <dbReference type="Pfam" id="PF01408"/>
    </source>
</evidence>
<comment type="caution">
    <text evidence="5">The sequence shown here is derived from an EMBL/GenBank/DDBJ whole genome shotgun (WGS) entry which is preliminary data.</text>
</comment>
<dbReference type="InterPro" id="IPR000683">
    <property type="entry name" value="Gfo/Idh/MocA-like_OxRdtase_N"/>
</dbReference>
<name>A0ABQ6N4T8_9STRA</name>
<dbReference type="PANTHER" id="PTHR42840:SF3">
    <property type="entry name" value="BINDING ROSSMANN FOLD OXIDOREDUCTASE, PUTATIVE (AFU_ORTHOLOGUE AFUA_2G10240)-RELATED"/>
    <property type="match status" value="1"/>
</dbReference>
<dbReference type="Gene3D" id="3.40.50.720">
    <property type="entry name" value="NAD(P)-binding Rossmann-like Domain"/>
    <property type="match status" value="1"/>
</dbReference>
<feature type="domain" description="GFO/IDH/MocA-like oxidoreductase" evidence="4">
    <location>
        <begin position="139"/>
        <end position="259"/>
    </location>
</feature>
<evidence type="ECO:0000259" key="4">
    <source>
        <dbReference type="Pfam" id="PF22725"/>
    </source>
</evidence>
<gene>
    <name evidence="5" type="ORF">TeGR_g7554</name>
</gene>
<reference evidence="5 6" key="1">
    <citation type="journal article" date="2023" name="Commun. Biol.">
        <title>Genome analysis of Parmales, the sister group of diatoms, reveals the evolutionary specialization of diatoms from phago-mixotrophs to photoautotrophs.</title>
        <authorList>
            <person name="Ban H."/>
            <person name="Sato S."/>
            <person name="Yoshikawa S."/>
            <person name="Yamada K."/>
            <person name="Nakamura Y."/>
            <person name="Ichinomiya M."/>
            <person name="Sato N."/>
            <person name="Blanc-Mathieu R."/>
            <person name="Endo H."/>
            <person name="Kuwata A."/>
            <person name="Ogata H."/>
        </authorList>
    </citation>
    <scope>NUCLEOTIDE SEQUENCE [LARGE SCALE GENOMIC DNA]</scope>
</reference>
<sequence>MSVANVILFGAGRMGAIRARLMYANPLYNVLAIVDPNPSFAQKLADTFHIPLVTSTLAEAQDKLCSTGVEEVASGVVVSSPTGAHKQVFEESADMGLHIFTEKPVDESAEKIKALFEYTDSKGVQLCCGFQRRFDPSYVNVKKAIDAGTVGDVSLANVFFHDSPTPALEFLLTGGDIFMDLAPHDVDYVLWCLGGDTEVESVYATGTSSQPELKAAGVMDQATMLIKTRAGALITISMSRSSSYGYDQRTEFFGTKGCARVNNLTEDGMEIGTSAGLTSSRAMESFPQRFNEGFRFELDEFHGVLTEDKKWPIGMETCMAVQRIADAAGVSAREGRVVML</sequence>
<dbReference type="EMBL" id="BRYB01000907">
    <property type="protein sequence ID" value="GMI40083.1"/>
    <property type="molecule type" value="Genomic_DNA"/>
</dbReference>
<dbReference type="Pfam" id="PF22725">
    <property type="entry name" value="GFO_IDH_MocA_C3"/>
    <property type="match status" value="1"/>
</dbReference>
<dbReference type="SUPFAM" id="SSF51735">
    <property type="entry name" value="NAD(P)-binding Rossmann-fold domains"/>
    <property type="match status" value="1"/>
</dbReference>
<dbReference type="Pfam" id="PF01408">
    <property type="entry name" value="GFO_IDH_MocA"/>
    <property type="match status" value="1"/>
</dbReference>
<organism evidence="5 6">
    <name type="scientific">Tetraparma gracilis</name>
    <dbReference type="NCBI Taxonomy" id="2962635"/>
    <lineage>
        <taxon>Eukaryota</taxon>
        <taxon>Sar</taxon>
        <taxon>Stramenopiles</taxon>
        <taxon>Ochrophyta</taxon>
        <taxon>Bolidophyceae</taxon>
        <taxon>Parmales</taxon>
        <taxon>Triparmaceae</taxon>
        <taxon>Tetraparma</taxon>
    </lineage>
</organism>
<keyword evidence="2" id="KW-0560">Oxidoreductase</keyword>
<evidence type="ECO:0000256" key="1">
    <source>
        <dbReference type="ARBA" id="ARBA00010928"/>
    </source>
</evidence>
<protein>
    <submittedName>
        <fullName evidence="5">Uncharacterized protein</fullName>
    </submittedName>
</protein>
<evidence type="ECO:0000313" key="6">
    <source>
        <dbReference type="Proteomes" id="UP001165060"/>
    </source>
</evidence>
<comment type="similarity">
    <text evidence="1">Belongs to the Gfo/Idh/MocA family.</text>
</comment>